<sequence length="164" mass="18935">MMDLDFSDCTSLHEGELDADLISATLEAIKTGKLTPLLKTELKCRIQKKCFEEGKDLTLDDEPQLVQRKAPLLPFEVERQERRREQNRRAAKNFRQRKRQASGEIHKILVDLEEKNRQLKEEIKRLLTETDMFRTALSSHLCVSPTEPDPTAEPLPRAQDTASH</sequence>
<evidence type="ECO:0000256" key="1">
    <source>
        <dbReference type="ARBA" id="ARBA00023015"/>
    </source>
</evidence>
<dbReference type="InterPro" id="IPR046347">
    <property type="entry name" value="bZIP_sf"/>
</dbReference>
<dbReference type="GO" id="GO:0000981">
    <property type="term" value="F:DNA-binding transcription factor activity, RNA polymerase II-specific"/>
    <property type="evidence" value="ECO:0007669"/>
    <property type="project" value="TreeGrafter"/>
</dbReference>
<name>A0A8W8HRG4_MAGGI</name>
<evidence type="ECO:0000313" key="7">
    <source>
        <dbReference type="Proteomes" id="UP000005408"/>
    </source>
</evidence>
<dbReference type="EnsemblMetazoa" id="G10639.6">
    <property type="protein sequence ID" value="G10639.6:cds"/>
    <property type="gene ID" value="G10639"/>
</dbReference>
<dbReference type="Proteomes" id="UP000005408">
    <property type="component" value="Unassembled WGS sequence"/>
</dbReference>
<dbReference type="PROSITE" id="PS00036">
    <property type="entry name" value="BZIP_BASIC"/>
    <property type="match status" value="1"/>
</dbReference>
<evidence type="ECO:0000256" key="2">
    <source>
        <dbReference type="ARBA" id="ARBA00023125"/>
    </source>
</evidence>
<dbReference type="AlphaFoldDB" id="A0A8W8HRG4"/>
<dbReference type="OMA" id="IALCHTE"/>
<dbReference type="GeneID" id="105337007"/>
<evidence type="ECO:0000256" key="4">
    <source>
        <dbReference type="SAM" id="MobiDB-lite"/>
    </source>
</evidence>
<dbReference type="EnsemblMetazoa" id="G10639.5">
    <property type="protein sequence ID" value="G10639.5:cds"/>
    <property type="gene ID" value="G10639"/>
</dbReference>
<evidence type="ECO:0000259" key="5">
    <source>
        <dbReference type="PROSITE" id="PS50217"/>
    </source>
</evidence>
<dbReference type="Pfam" id="PF07716">
    <property type="entry name" value="bZIP_2"/>
    <property type="match status" value="1"/>
</dbReference>
<keyword evidence="3" id="KW-0804">Transcription</keyword>
<dbReference type="PANTHER" id="PTHR23351:SF24">
    <property type="entry name" value="ACTIVATING TRANSCRIPTION FACTOR 3-RELATED"/>
    <property type="match status" value="1"/>
</dbReference>
<dbReference type="SMART" id="SM00338">
    <property type="entry name" value="BRLZ"/>
    <property type="match status" value="1"/>
</dbReference>
<keyword evidence="7" id="KW-1185">Reference proteome</keyword>
<feature type="compositionally biased region" description="Basic residues" evidence="4">
    <location>
        <begin position="89"/>
        <end position="99"/>
    </location>
</feature>
<dbReference type="SMR" id="A0A8W8HRG4"/>
<dbReference type="OrthoDB" id="2596881at2759"/>
<dbReference type="PANTHER" id="PTHR23351">
    <property type="entry name" value="FOS TRANSCRIPTION FACTOR-RELATED"/>
    <property type="match status" value="1"/>
</dbReference>
<dbReference type="Gene3D" id="1.20.5.170">
    <property type="match status" value="1"/>
</dbReference>
<protein>
    <recommendedName>
        <fullName evidence="5">BZIP domain-containing protein</fullName>
    </recommendedName>
</protein>
<dbReference type="EnsemblMetazoa" id="G10639.13">
    <property type="protein sequence ID" value="G10639.13:cds"/>
    <property type="gene ID" value="G10639"/>
</dbReference>
<feature type="domain" description="BZIP" evidence="5">
    <location>
        <begin position="77"/>
        <end position="140"/>
    </location>
</feature>
<organism evidence="6 7">
    <name type="scientific">Magallana gigas</name>
    <name type="common">Pacific oyster</name>
    <name type="synonym">Crassostrea gigas</name>
    <dbReference type="NCBI Taxonomy" id="29159"/>
    <lineage>
        <taxon>Eukaryota</taxon>
        <taxon>Metazoa</taxon>
        <taxon>Spiralia</taxon>
        <taxon>Lophotrochozoa</taxon>
        <taxon>Mollusca</taxon>
        <taxon>Bivalvia</taxon>
        <taxon>Autobranchia</taxon>
        <taxon>Pteriomorphia</taxon>
        <taxon>Ostreida</taxon>
        <taxon>Ostreoidea</taxon>
        <taxon>Ostreidae</taxon>
        <taxon>Magallana</taxon>
    </lineage>
</organism>
<dbReference type="EnsemblMetazoa" id="G10639.1">
    <property type="protein sequence ID" value="G10639.1:cds"/>
    <property type="gene ID" value="G10639"/>
</dbReference>
<keyword evidence="2" id="KW-0238">DNA-binding</keyword>
<evidence type="ECO:0000256" key="3">
    <source>
        <dbReference type="ARBA" id="ARBA00023163"/>
    </source>
</evidence>
<dbReference type="SUPFAM" id="SSF57959">
    <property type="entry name" value="Leucine zipper domain"/>
    <property type="match status" value="1"/>
</dbReference>
<dbReference type="KEGG" id="crg:105337007"/>
<reference evidence="6" key="1">
    <citation type="submission" date="2022-08" db="UniProtKB">
        <authorList>
            <consortium name="EnsemblMetazoa"/>
        </authorList>
    </citation>
    <scope>IDENTIFICATION</scope>
    <source>
        <strain evidence="6">05x7-T-G4-1.051#20</strain>
    </source>
</reference>
<proteinExistence type="predicted"/>
<feature type="region of interest" description="Disordered" evidence="4">
    <location>
        <begin position="141"/>
        <end position="164"/>
    </location>
</feature>
<dbReference type="InterPro" id="IPR004827">
    <property type="entry name" value="bZIP"/>
</dbReference>
<dbReference type="EnsemblMetazoa" id="G10639.10">
    <property type="protein sequence ID" value="G10639.10:cds"/>
    <property type="gene ID" value="G10639"/>
</dbReference>
<dbReference type="EnsemblMetazoa" id="G10639.3">
    <property type="protein sequence ID" value="G10639.3:cds"/>
    <property type="gene ID" value="G10639"/>
</dbReference>
<dbReference type="PROSITE" id="PS50217">
    <property type="entry name" value="BZIP"/>
    <property type="match status" value="1"/>
</dbReference>
<dbReference type="GO" id="GO:0000978">
    <property type="term" value="F:RNA polymerase II cis-regulatory region sequence-specific DNA binding"/>
    <property type="evidence" value="ECO:0007669"/>
    <property type="project" value="TreeGrafter"/>
</dbReference>
<keyword evidence="1" id="KW-0805">Transcription regulation</keyword>
<feature type="region of interest" description="Disordered" evidence="4">
    <location>
        <begin position="80"/>
        <end position="99"/>
    </location>
</feature>
<dbReference type="EnsemblMetazoa" id="G10639.4">
    <property type="protein sequence ID" value="G10639.4:cds"/>
    <property type="gene ID" value="G10639"/>
</dbReference>
<dbReference type="EnsemblMetazoa" id="G10639.11">
    <property type="protein sequence ID" value="G10639.11:cds"/>
    <property type="gene ID" value="G10639"/>
</dbReference>
<dbReference type="GO" id="GO:0005634">
    <property type="term" value="C:nucleus"/>
    <property type="evidence" value="ECO:0007669"/>
    <property type="project" value="TreeGrafter"/>
</dbReference>
<dbReference type="EnsemblMetazoa" id="G10639.2">
    <property type="protein sequence ID" value="G10639.2:cds"/>
    <property type="gene ID" value="G10639"/>
</dbReference>
<dbReference type="InterPro" id="IPR000837">
    <property type="entry name" value="AP-1"/>
</dbReference>
<accession>A0A8W8HRG4</accession>
<evidence type="ECO:0000313" key="6">
    <source>
        <dbReference type="EnsemblMetazoa" id="G10639.13:cds"/>
    </source>
</evidence>
<dbReference type="EnsemblMetazoa" id="G10639.9">
    <property type="protein sequence ID" value="G10639.9:cds"/>
    <property type="gene ID" value="G10639"/>
</dbReference>